<evidence type="ECO:0000313" key="2">
    <source>
        <dbReference type="Proteomes" id="UP000265750"/>
    </source>
</evidence>
<accession>A0A3A1WNN9</accession>
<dbReference type="AlphaFoldDB" id="A0A3A1WNN9"/>
<comment type="caution">
    <text evidence="1">The sequence shown here is derived from an EMBL/GenBank/DDBJ whole genome shotgun (WGS) entry which is preliminary data.</text>
</comment>
<keyword evidence="2" id="KW-1185">Reference proteome</keyword>
<dbReference type="EMBL" id="QYRN01000003">
    <property type="protein sequence ID" value="RIY02135.1"/>
    <property type="molecule type" value="Genomic_DNA"/>
</dbReference>
<name>A0A3A1WNN9_9HYPH</name>
<dbReference type="OrthoDB" id="7907327at2"/>
<dbReference type="RefSeq" id="WP_119539272.1">
    <property type="nucleotide sequence ID" value="NZ_QYRN01000003.1"/>
</dbReference>
<dbReference type="Proteomes" id="UP000265750">
    <property type="component" value="Unassembled WGS sequence"/>
</dbReference>
<sequence>MEHVAALLLLVGCTPDSSVCTEIPVPQPIYRGLEECEAAKPLAMRLSGTYDRRVMASCTGLTQAELDGSASVEWAVNRAGDLAVKLDAAPQLVASR</sequence>
<gene>
    <name evidence="1" type="ORF">D3218_07520</name>
</gene>
<protein>
    <submittedName>
        <fullName evidence="1">Uncharacterized protein</fullName>
    </submittedName>
</protein>
<evidence type="ECO:0000313" key="1">
    <source>
        <dbReference type="EMBL" id="RIY02135.1"/>
    </source>
</evidence>
<organism evidence="1 2">
    <name type="scientific">Aureimonas flava</name>
    <dbReference type="NCBI Taxonomy" id="2320271"/>
    <lineage>
        <taxon>Bacteria</taxon>
        <taxon>Pseudomonadati</taxon>
        <taxon>Pseudomonadota</taxon>
        <taxon>Alphaproteobacteria</taxon>
        <taxon>Hyphomicrobiales</taxon>
        <taxon>Aurantimonadaceae</taxon>
        <taxon>Aureimonas</taxon>
    </lineage>
</organism>
<proteinExistence type="predicted"/>
<reference evidence="2" key="1">
    <citation type="submission" date="2018-09" db="EMBL/GenBank/DDBJ databases">
        <authorList>
            <person name="Tuo L."/>
        </authorList>
    </citation>
    <scope>NUCLEOTIDE SEQUENCE [LARGE SCALE GENOMIC DNA]</scope>
    <source>
        <strain evidence="2">M2BS4Y-1</strain>
    </source>
</reference>